<dbReference type="PRINTS" id="PR01415">
    <property type="entry name" value="ANKYRIN"/>
</dbReference>
<name>A0A9W9UVA8_9EURO</name>
<feature type="repeat" description="ANK" evidence="3">
    <location>
        <begin position="1231"/>
        <end position="1263"/>
    </location>
</feature>
<evidence type="ECO:0000313" key="5">
    <source>
        <dbReference type="EMBL" id="KAJ5356066.1"/>
    </source>
</evidence>
<dbReference type="PANTHER" id="PTHR24126">
    <property type="entry name" value="ANKYRIN REPEAT, PH AND SEC7 DOMAIN CONTAINING PROTEIN SECG-RELATED"/>
    <property type="match status" value="1"/>
</dbReference>
<dbReference type="InterPro" id="IPR027417">
    <property type="entry name" value="P-loop_NTPase"/>
</dbReference>
<dbReference type="InterPro" id="IPR056884">
    <property type="entry name" value="NPHP3-like_N"/>
</dbReference>
<accession>A0A9W9UVA8</accession>
<dbReference type="InterPro" id="IPR002110">
    <property type="entry name" value="Ankyrin_rpt"/>
</dbReference>
<evidence type="ECO:0000256" key="3">
    <source>
        <dbReference type="PROSITE-ProRule" id="PRU00023"/>
    </source>
</evidence>
<dbReference type="RefSeq" id="XP_056574213.1">
    <property type="nucleotide sequence ID" value="XM_056728398.1"/>
</dbReference>
<evidence type="ECO:0000256" key="1">
    <source>
        <dbReference type="ARBA" id="ARBA00022737"/>
    </source>
</evidence>
<dbReference type="SUPFAM" id="SSF48403">
    <property type="entry name" value="Ankyrin repeat"/>
    <property type="match status" value="6"/>
</dbReference>
<dbReference type="Gene3D" id="3.40.50.300">
    <property type="entry name" value="P-loop containing nucleotide triphosphate hydrolases"/>
    <property type="match status" value="1"/>
</dbReference>
<dbReference type="InterPro" id="IPR036770">
    <property type="entry name" value="Ankyrin_rpt-contain_sf"/>
</dbReference>
<evidence type="ECO:0000313" key="6">
    <source>
        <dbReference type="Proteomes" id="UP001147752"/>
    </source>
</evidence>
<dbReference type="Pfam" id="PF12796">
    <property type="entry name" value="Ank_2"/>
    <property type="match status" value="4"/>
</dbReference>
<feature type="repeat" description="ANK" evidence="3">
    <location>
        <begin position="541"/>
        <end position="573"/>
    </location>
</feature>
<dbReference type="Proteomes" id="UP001147752">
    <property type="component" value="Unassembled WGS sequence"/>
</dbReference>
<organism evidence="5 6">
    <name type="scientific">Penicillium concentricum</name>
    <dbReference type="NCBI Taxonomy" id="293559"/>
    <lineage>
        <taxon>Eukaryota</taxon>
        <taxon>Fungi</taxon>
        <taxon>Dikarya</taxon>
        <taxon>Ascomycota</taxon>
        <taxon>Pezizomycotina</taxon>
        <taxon>Eurotiomycetes</taxon>
        <taxon>Eurotiomycetidae</taxon>
        <taxon>Eurotiales</taxon>
        <taxon>Aspergillaceae</taxon>
        <taxon>Penicillium</taxon>
    </lineage>
</organism>
<reference evidence="5" key="1">
    <citation type="submission" date="2022-12" db="EMBL/GenBank/DDBJ databases">
        <authorList>
            <person name="Petersen C."/>
        </authorList>
    </citation>
    <scope>NUCLEOTIDE SEQUENCE</scope>
    <source>
        <strain evidence="5">IBT 3081</strain>
    </source>
</reference>
<dbReference type="SUPFAM" id="SSF52540">
    <property type="entry name" value="P-loop containing nucleoside triphosphate hydrolases"/>
    <property type="match status" value="1"/>
</dbReference>
<keyword evidence="2 3" id="KW-0040">ANK repeat</keyword>
<dbReference type="Pfam" id="PF24883">
    <property type="entry name" value="NPHP3_N"/>
    <property type="match status" value="1"/>
</dbReference>
<dbReference type="Pfam" id="PF13637">
    <property type="entry name" value="Ank_4"/>
    <property type="match status" value="1"/>
</dbReference>
<feature type="repeat" description="ANK" evidence="3">
    <location>
        <begin position="1162"/>
        <end position="1193"/>
    </location>
</feature>
<reference evidence="5" key="2">
    <citation type="journal article" date="2023" name="IMA Fungus">
        <title>Comparative genomic study of the Penicillium genus elucidates a diverse pangenome and 15 lateral gene transfer events.</title>
        <authorList>
            <person name="Petersen C."/>
            <person name="Sorensen T."/>
            <person name="Nielsen M.R."/>
            <person name="Sondergaard T.E."/>
            <person name="Sorensen J.L."/>
            <person name="Fitzpatrick D.A."/>
            <person name="Frisvad J.C."/>
            <person name="Nielsen K.L."/>
        </authorList>
    </citation>
    <scope>NUCLEOTIDE SEQUENCE</scope>
    <source>
        <strain evidence="5">IBT 3081</strain>
    </source>
</reference>
<dbReference type="Gene3D" id="1.25.40.20">
    <property type="entry name" value="Ankyrin repeat-containing domain"/>
    <property type="match status" value="7"/>
</dbReference>
<dbReference type="OrthoDB" id="21416at2759"/>
<dbReference type="GeneID" id="81467581"/>
<evidence type="ECO:0000259" key="4">
    <source>
        <dbReference type="Pfam" id="PF24883"/>
    </source>
</evidence>
<dbReference type="PANTHER" id="PTHR24126:SF14">
    <property type="entry name" value="ANK_REP_REGION DOMAIN-CONTAINING PROTEIN"/>
    <property type="match status" value="1"/>
</dbReference>
<evidence type="ECO:0000256" key="2">
    <source>
        <dbReference type="ARBA" id="ARBA00023043"/>
    </source>
</evidence>
<keyword evidence="1" id="KW-0677">Repeat</keyword>
<dbReference type="PROSITE" id="PS50297">
    <property type="entry name" value="ANK_REP_REGION"/>
    <property type="match status" value="5"/>
</dbReference>
<protein>
    <recommendedName>
        <fullName evidence="4">Nephrocystin 3-like N-terminal domain-containing protein</fullName>
    </recommendedName>
</protein>
<proteinExistence type="predicted"/>
<feature type="domain" description="Nephrocystin 3-like N-terminal" evidence="4">
    <location>
        <begin position="45"/>
        <end position="204"/>
    </location>
</feature>
<feature type="repeat" description="ANK" evidence="3">
    <location>
        <begin position="1194"/>
        <end position="1216"/>
    </location>
</feature>
<feature type="repeat" description="ANK" evidence="3">
    <location>
        <begin position="694"/>
        <end position="726"/>
    </location>
</feature>
<dbReference type="SMART" id="SM00248">
    <property type="entry name" value="ANK"/>
    <property type="match status" value="19"/>
</dbReference>
<keyword evidence="6" id="KW-1185">Reference proteome</keyword>
<gene>
    <name evidence="5" type="ORF">N7517_010675</name>
</gene>
<comment type="caution">
    <text evidence="5">The sequence shown here is derived from an EMBL/GenBank/DDBJ whole genome shotgun (WGS) entry which is preliminary data.</text>
</comment>
<dbReference type="EMBL" id="JAPZBT010000006">
    <property type="protein sequence ID" value="KAJ5356066.1"/>
    <property type="molecule type" value="Genomic_DNA"/>
</dbReference>
<dbReference type="PROSITE" id="PS50088">
    <property type="entry name" value="ANK_REPEAT"/>
    <property type="match status" value="6"/>
</dbReference>
<sequence>MLKDEERIAPLSAESLQKVKAWLSPTDSDTPASEYKKHLNSHAAGTGEWILETDQYCQWSQPKVGNLWIRGIPGCGKSVVAASFISRFRRIKDGPVLFFFFREIIQANRSPRSLMQDFCHEMLEYSPWLQSQLSQLQTQHSSVESVPYEKLWKCMATAMGSIGKVHCVVDALDEMEQGNDQFFQDLLDLGRPSSGSIKLILTSRQVPHVEKHLKGTSLVDLRLDRRNVDRDIAVYITQRLRDAHLDLPQEKIQEVKQAICDRGQGLFLYSRLMLDQLLLHPESMLVNIKTLPDGLGDMYTELLRDHAARSGTSTAFQQFILQWITHSARPMRLLELAVMVDSLLDRGGLSEDQDAKLAIRTTCGPLLEICEDGVIQIIHHSLTEFVLDRDVTHTQMSNNEREFSGFHAPTVHGMITRICINYLSNGCLDEFDTKPKRPSEDDEWSNREFALRFYFLRYAVVEWPLHASKAVEFDGELLPFLDEFCTDGTHSYEAWKVLWPFFDRHVPKRGTSLHNAAYCGIPAFVRYLIRKGVSPDSVDFNNTAPIESAVERNHAQVITLLLEHGAKPDMGRQKDLVLYATKLNHPKSLRALIDGGVELKTIPLGPHRSMERFESDILGNYVSYEGSRKLTTPFEFACYDGHVEAAQELMNHHDSSYLCDGFLHLASRAGKSQVVAVLLENEEIRLTINRRDLNGNTPLYLAAMQRDYETVKPFLEHGADINLRSMNLKYPREPPYNLEKDDQDKVWPSYSPLHGLATGNLPHVWNGPQRSTWIETLDLLLSSGCDIDATDHRGRTPLFYWPEFPTSNHGSESLDFVTTLLYRGANAALLDSQGYSPLYSTQLTSKIAEALVKGGADINSARNSDGMTPLMFMAPCLDRIELSLWHDMKADFSQNSHNGNTAFHYSFRSRISNANKKDITPWIKTWCSFGDLHARNNAGRTPLLEFLFRQGNEFARQSHSIEILQEFVKNGAMLEDRDLLGRTALLTTLNHQGFFCFSLVDEILRLGGDAKAVDNEGGTGEQISNQYACNISIKQTLALHYAFKADRDSFRMHPESSWSFIQKLIESGASIHATNHVGNTILHELVGVSNCFEAWKALEPRAKGLADLGLSYHSTNCEGQTVLHLAASNKVGELKKKEERGQVLDFLLESSKGLDINARDNDGRTPLHFASSGSDIYAFILIQNGANIRAEDYKKRTPLHLAAEAGQSNIVGLILESYKKSQWSVNELCSSGRSPLHEACRAGCQESVQFLLDAGADPQIQNEDGQTPLHATAEFLCKKTANAKQDESVSIVSNDWDAVSQPQLPDQTFRDIRQVVALLISAGGDPSTIDSNGHTVSDVAATLGCFPVFEELQTMAQCDSKLSTTPYHSPLAFIRKQALTTRTTEAWTLLLKKIVSTGDARLVEDILRTNNLKISGPDGESLMSHIASWGLASMMGRMIPYVEDLACMGSRLLESATRQRSCNTQMVKVLVNELAAVEDESIFAASVNHLAQHEAWWYPRALSILLGAGADPNLGVHSPPLYICLNFGTSKDSRRRSEKWNIWGAQVLEILLQNGADPNELKIALEAKRDVNILKMLVDHGADLSRGTDLLSVTLCPNGTDPEALEFLLESGVDPNGTDSTRPLFLAAGQYKCQRSVEILVKHGSDPHASMKNGQSSVLHEVCEKGGVVGPMLAMGIDINTLDAQGRTPLIRACMCREDWRTKVAELLQAGARPDLVDDANSTALHHAAHVGNERAVKELLNHGVDISPRNSAGGTPLCNVLEELAKWCGVSSPKYFAIIKALLDAGANPLDVHPNGRGALHFLAVPLMNASNEDREEEIHQYYGKDYFSLTSGLYQQFLEAGCDPELRDNKGRTPIFYFVDANKYQFGDFIDRGPSPFNPEDCQKMFAEHDIHKIDYNGETLLHAIARRDDGECDEWDHIEKLFSMLVELGLDPWKENNEGHTPLDFSAVHDRSEILALFARED</sequence>
<feature type="repeat" description="ANK" evidence="3">
    <location>
        <begin position="1720"/>
        <end position="1752"/>
    </location>
</feature>